<dbReference type="Proteomes" id="UP000002280">
    <property type="component" value="Chromosome 3"/>
</dbReference>
<dbReference type="SUPFAM" id="SSF52540">
    <property type="entry name" value="P-loop containing nucleoside triphosphate hydrolases"/>
    <property type="match status" value="1"/>
</dbReference>
<protein>
    <submittedName>
        <fullName evidence="3">Myosin IF</fullName>
    </submittedName>
</protein>
<evidence type="ECO:0000256" key="2">
    <source>
        <dbReference type="ARBA" id="ARBA00022840"/>
    </source>
</evidence>
<dbReference type="InterPro" id="IPR027417">
    <property type="entry name" value="P-loop_NTPase"/>
</dbReference>
<reference evidence="3" key="3">
    <citation type="submission" date="2025-09" db="UniProtKB">
        <authorList>
            <consortium name="Ensembl"/>
        </authorList>
    </citation>
    <scope>IDENTIFICATION</scope>
</reference>
<dbReference type="GO" id="GO:0005524">
    <property type="term" value="F:ATP binding"/>
    <property type="evidence" value="ECO:0007669"/>
    <property type="project" value="UniProtKB-KW"/>
</dbReference>
<keyword evidence="2" id="KW-0067">ATP-binding</keyword>
<keyword evidence="4" id="KW-1185">Reference proteome</keyword>
<reference evidence="3 4" key="1">
    <citation type="journal article" date="2007" name="Nature">
        <title>Genome of the marsupial Monodelphis domestica reveals innovation in non-coding sequences.</title>
        <authorList>
            <person name="Mikkelsen T.S."/>
            <person name="Wakefield M.J."/>
            <person name="Aken B."/>
            <person name="Amemiya C.T."/>
            <person name="Chang J.L."/>
            <person name="Duke S."/>
            <person name="Garber M."/>
            <person name="Gentles A.J."/>
            <person name="Goodstadt L."/>
            <person name="Heger A."/>
            <person name="Jurka J."/>
            <person name="Kamal M."/>
            <person name="Mauceli E."/>
            <person name="Searle S.M."/>
            <person name="Sharpe T."/>
            <person name="Baker M.L."/>
            <person name="Batzer M.A."/>
            <person name="Benos P.V."/>
            <person name="Belov K."/>
            <person name="Clamp M."/>
            <person name="Cook A."/>
            <person name="Cuff J."/>
            <person name="Das R."/>
            <person name="Davidow L."/>
            <person name="Deakin J.E."/>
            <person name="Fazzari M.J."/>
            <person name="Glass J.L."/>
            <person name="Grabherr M."/>
            <person name="Greally J.M."/>
            <person name="Gu W."/>
            <person name="Hore T.A."/>
            <person name="Huttley G.A."/>
            <person name="Kleber M."/>
            <person name="Jirtle R.L."/>
            <person name="Koina E."/>
            <person name="Lee J.T."/>
            <person name="Mahony S."/>
            <person name="Marra M.A."/>
            <person name="Miller R.D."/>
            <person name="Nicholls R.D."/>
            <person name="Oda M."/>
            <person name="Papenfuss A.T."/>
            <person name="Parra Z.E."/>
            <person name="Pollock D.D."/>
            <person name="Ray D.A."/>
            <person name="Schein J.E."/>
            <person name="Speed T.P."/>
            <person name="Thompson K."/>
            <person name="VandeBerg J.L."/>
            <person name="Wade C.M."/>
            <person name="Walker J.A."/>
            <person name="Waters P.D."/>
            <person name="Webber C."/>
            <person name="Weidman J.R."/>
            <person name="Xie X."/>
            <person name="Zody M.C."/>
            <person name="Baldwin J."/>
            <person name="Abdouelleil A."/>
            <person name="Abdulkadir J."/>
            <person name="Abebe A."/>
            <person name="Abera B."/>
            <person name="Abreu J."/>
            <person name="Acer S.C."/>
            <person name="Aftuck L."/>
            <person name="Alexander A."/>
            <person name="An P."/>
            <person name="Anderson E."/>
            <person name="Anderson S."/>
            <person name="Arachi H."/>
            <person name="Azer M."/>
            <person name="Bachantsang P."/>
            <person name="Barry A."/>
            <person name="Bayul T."/>
            <person name="Berlin A."/>
            <person name="Bessette D."/>
            <person name="Bloom T."/>
            <person name="Bloom T."/>
            <person name="Boguslavskiy L."/>
            <person name="Bonnet C."/>
            <person name="Boukhgalter B."/>
            <person name="Bourzgui I."/>
            <person name="Brown A."/>
            <person name="Cahill P."/>
            <person name="Channer S."/>
            <person name="Cheshatsang Y."/>
            <person name="Chuda L."/>
            <person name="Citroen M."/>
            <person name="Collymore A."/>
            <person name="Cooke P."/>
            <person name="Costello M."/>
            <person name="D'Aco K."/>
            <person name="Daza R."/>
            <person name="De Haan G."/>
            <person name="DeGray S."/>
            <person name="DeMaso C."/>
            <person name="Dhargay N."/>
            <person name="Dooley K."/>
            <person name="Dooley E."/>
            <person name="Doricent M."/>
            <person name="Dorje P."/>
            <person name="Dorjee K."/>
            <person name="Dupes A."/>
            <person name="Elong R."/>
            <person name="Falk J."/>
            <person name="Farina A."/>
            <person name="Faro S."/>
            <person name="Ferguson D."/>
            <person name="Fisher S."/>
            <person name="Foley C.D."/>
            <person name="Franke A."/>
            <person name="Friedrich D."/>
            <person name="Gadbois L."/>
            <person name="Gearin G."/>
            <person name="Gearin C.R."/>
            <person name="Giannoukos G."/>
            <person name="Goode T."/>
            <person name="Graham J."/>
            <person name="Grandbois E."/>
            <person name="Grewal S."/>
            <person name="Gyaltsen K."/>
            <person name="Hafez N."/>
            <person name="Hagos B."/>
            <person name="Hall J."/>
            <person name="Henson C."/>
            <person name="Hollinger A."/>
            <person name="Honan T."/>
            <person name="Huard M.D."/>
            <person name="Hughes L."/>
            <person name="Hurhula B."/>
            <person name="Husby M.E."/>
            <person name="Kamat A."/>
            <person name="Kanga B."/>
            <person name="Kashin S."/>
            <person name="Khazanovich D."/>
            <person name="Kisner P."/>
            <person name="Lance K."/>
            <person name="Lara M."/>
            <person name="Lee W."/>
            <person name="Lennon N."/>
            <person name="Letendre F."/>
            <person name="LeVine R."/>
            <person name="Lipovsky A."/>
            <person name="Liu X."/>
            <person name="Liu J."/>
            <person name="Liu S."/>
            <person name="Lokyitsang T."/>
            <person name="Lokyitsang Y."/>
            <person name="Lubonja R."/>
            <person name="Lui A."/>
            <person name="MacDonald P."/>
            <person name="Magnisalis V."/>
            <person name="Maru K."/>
            <person name="Matthews C."/>
            <person name="McCusker W."/>
            <person name="McDonough S."/>
            <person name="Mehta T."/>
            <person name="Meldrim J."/>
            <person name="Meneus L."/>
            <person name="Mihai O."/>
            <person name="Mihalev A."/>
            <person name="Mihova T."/>
            <person name="Mittelman R."/>
            <person name="Mlenga V."/>
            <person name="Montmayeur A."/>
            <person name="Mulrain L."/>
            <person name="Navidi A."/>
            <person name="Naylor J."/>
            <person name="Negash T."/>
            <person name="Nguyen T."/>
            <person name="Nguyen N."/>
            <person name="Nicol R."/>
            <person name="Norbu C."/>
            <person name="Norbu N."/>
            <person name="Novod N."/>
            <person name="O'Neill B."/>
            <person name="Osman S."/>
            <person name="Markiewicz E."/>
            <person name="Oyono O.L."/>
            <person name="Patti C."/>
            <person name="Phunkhang P."/>
            <person name="Pierre F."/>
            <person name="Priest M."/>
            <person name="Raghuraman S."/>
            <person name="Rege F."/>
            <person name="Reyes R."/>
            <person name="Rise C."/>
            <person name="Rogov P."/>
            <person name="Ross K."/>
            <person name="Ryan E."/>
            <person name="Settipalli S."/>
            <person name="Shea T."/>
            <person name="Sherpa N."/>
            <person name="Shi L."/>
            <person name="Shih D."/>
            <person name="Sparrow T."/>
            <person name="Spaulding J."/>
            <person name="Stalker J."/>
            <person name="Stange-Thomann N."/>
            <person name="Stavropoulos S."/>
            <person name="Stone C."/>
            <person name="Strader C."/>
            <person name="Tesfaye S."/>
            <person name="Thomson T."/>
            <person name="Thoulutsang Y."/>
            <person name="Thoulutsang D."/>
            <person name="Topham K."/>
            <person name="Topping I."/>
            <person name="Tsamla T."/>
            <person name="Vassiliev H."/>
            <person name="Vo A."/>
            <person name="Wangchuk T."/>
            <person name="Wangdi T."/>
            <person name="Weiand M."/>
            <person name="Wilkinson J."/>
            <person name="Wilson A."/>
            <person name="Yadav S."/>
            <person name="Young G."/>
            <person name="Yu Q."/>
            <person name="Zembek L."/>
            <person name="Zhong D."/>
            <person name="Zimmer A."/>
            <person name="Zwirko Z."/>
            <person name="Jaffe D.B."/>
            <person name="Alvarez P."/>
            <person name="Brockman W."/>
            <person name="Butler J."/>
            <person name="Chin C."/>
            <person name="Gnerre S."/>
            <person name="MacCallum I."/>
            <person name="Graves J.A."/>
            <person name="Ponting C.P."/>
            <person name="Breen M."/>
            <person name="Samollow P.B."/>
            <person name="Lander E.S."/>
            <person name="Lindblad-Toh K."/>
        </authorList>
    </citation>
    <scope>NUCLEOTIDE SEQUENCE [LARGE SCALE GENOMIC DNA]</scope>
</reference>
<evidence type="ECO:0000313" key="4">
    <source>
        <dbReference type="Proteomes" id="UP000002280"/>
    </source>
</evidence>
<dbReference type="InterPro" id="IPR036961">
    <property type="entry name" value="Kinesin_motor_dom_sf"/>
</dbReference>
<accession>A0A5F8GZL0</accession>
<dbReference type="Bgee" id="ENSMODG00000003610">
    <property type="expression patterns" value="Expressed in blood and 16 other cell types or tissues"/>
</dbReference>
<evidence type="ECO:0000313" key="3">
    <source>
        <dbReference type="Ensembl" id="ENSMODP00000053048.1"/>
    </source>
</evidence>
<dbReference type="GeneTree" id="ENSGT00940000158870"/>
<dbReference type="Ensembl" id="ENSMODT00000087790.1">
    <property type="protein sequence ID" value="ENSMODP00000053048.1"/>
    <property type="gene ID" value="ENSMODG00000003610.4"/>
</dbReference>
<evidence type="ECO:0000256" key="1">
    <source>
        <dbReference type="ARBA" id="ARBA00022741"/>
    </source>
</evidence>
<keyword evidence="1" id="KW-0547">Nucleotide-binding</keyword>
<dbReference type="AlphaFoldDB" id="A0A5F8GZL0"/>
<name>A0A5F8GZL0_MONDO</name>
<organism evidence="3 4">
    <name type="scientific">Monodelphis domestica</name>
    <name type="common">Gray short-tailed opossum</name>
    <dbReference type="NCBI Taxonomy" id="13616"/>
    <lineage>
        <taxon>Eukaryota</taxon>
        <taxon>Metazoa</taxon>
        <taxon>Chordata</taxon>
        <taxon>Craniata</taxon>
        <taxon>Vertebrata</taxon>
        <taxon>Euteleostomi</taxon>
        <taxon>Mammalia</taxon>
        <taxon>Metatheria</taxon>
        <taxon>Didelphimorphia</taxon>
        <taxon>Didelphidae</taxon>
        <taxon>Monodelphis</taxon>
    </lineage>
</organism>
<proteinExistence type="predicted"/>
<reference evidence="3" key="2">
    <citation type="submission" date="2025-08" db="UniProtKB">
        <authorList>
            <consortium name="Ensembl"/>
        </authorList>
    </citation>
    <scope>IDENTIFICATION</scope>
</reference>
<gene>
    <name evidence="3" type="primary">MYO1F</name>
</gene>
<dbReference type="Gene3D" id="3.40.850.10">
    <property type="entry name" value="Kinesin motor domain"/>
    <property type="match status" value="1"/>
</dbReference>
<sequence length="89" mass="10302">MGSKERFHWQSHNVKQSGVDDMVLLPQINEDAIVSNLKKRFLDDYIFVSTQDQLRTSARWNLKGSVECFFPSPSRPSHDLSFSSLYSCF</sequence>